<dbReference type="AlphaFoldDB" id="A0A2S0RH07"/>
<protein>
    <submittedName>
        <fullName evidence="2">Uncharacterized protein</fullName>
    </submittedName>
</protein>
<dbReference type="EMBL" id="CP028811">
    <property type="protein sequence ID" value="AWA31033.1"/>
    <property type="molecule type" value="Genomic_DNA"/>
</dbReference>
<proteinExistence type="predicted"/>
<reference evidence="2 3" key="1">
    <citation type="submission" date="2018-04" db="EMBL/GenBank/DDBJ databases">
        <title>Genome sequencing of Flavobacterium sp. HYN0048.</title>
        <authorList>
            <person name="Yi H."/>
            <person name="Baek C."/>
        </authorList>
    </citation>
    <scope>NUCLEOTIDE SEQUENCE [LARGE SCALE GENOMIC DNA]</scope>
    <source>
        <strain evidence="2 3">HYN0048</strain>
    </source>
</reference>
<dbReference type="Proteomes" id="UP000244193">
    <property type="component" value="Chromosome"/>
</dbReference>
<keyword evidence="1" id="KW-0812">Transmembrane</keyword>
<keyword evidence="1" id="KW-1133">Transmembrane helix</keyword>
<sequence>MRDVPKINFQKMKRRVFFVVSLFIVSLFIVSLFIVASCTEKKVDLGITRKTHKPSPNLISFDLKYNLSKEDRTNRNFTKLSSRKFNLEIDTIKYTRDEIYISYLSTMTGCIEYAGDFDIKGDSLNLKLIQLNNVVCPEVEVARVIYKIRNPKNIQYKISKPEFGKYGEPNQK</sequence>
<keyword evidence="1" id="KW-0472">Membrane</keyword>
<dbReference type="KEGG" id="fmg:HYN48_13600"/>
<evidence type="ECO:0000313" key="3">
    <source>
        <dbReference type="Proteomes" id="UP000244193"/>
    </source>
</evidence>
<evidence type="ECO:0000256" key="1">
    <source>
        <dbReference type="SAM" id="Phobius"/>
    </source>
</evidence>
<accession>A0A2S0RH07</accession>
<evidence type="ECO:0000313" key="2">
    <source>
        <dbReference type="EMBL" id="AWA31033.1"/>
    </source>
</evidence>
<keyword evidence="3" id="KW-1185">Reference proteome</keyword>
<organism evidence="2 3">
    <name type="scientific">Flavobacterium magnum</name>
    <dbReference type="NCBI Taxonomy" id="2162713"/>
    <lineage>
        <taxon>Bacteria</taxon>
        <taxon>Pseudomonadati</taxon>
        <taxon>Bacteroidota</taxon>
        <taxon>Flavobacteriia</taxon>
        <taxon>Flavobacteriales</taxon>
        <taxon>Flavobacteriaceae</taxon>
        <taxon>Flavobacterium</taxon>
    </lineage>
</organism>
<feature type="transmembrane region" description="Helical" evidence="1">
    <location>
        <begin position="16"/>
        <end position="36"/>
    </location>
</feature>
<name>A0A2S0RH07_9FLAO</name>
<gene>
    <name evidence="2" type="ORF">HYN48_13600</name>
</gene>